<dbReference type="PROSITE" id="PS50173">
    <property type="entry name" value="UMUC"/>
    <property type="match status" value="1"/>
</dbReference>
<evidence type="ECO:0000259" key="14">
    <source>
        <dbReference type="PROSITE" id="PS50172"/>
    </source>
</evidence>
<evidence type="ECO:0000256" key="8">
    <source>
        <dbReference type="ARBA" id="ARBA00022763"/>
    </source>
</evidence>
<dbReference type="InterPro" id="IPR043128">
    <property type="entry name" value="Rev_trsase/Diguanyl_cyclase"/>
</dbReference>
<dbReference type="GO" id="GO:0006281">
    <property type="term" value="P:DNA repair"/>
    <property type="evidence" value="ECO:0007669"/>
    <property type="project" value="UniProtKB-KW"/>
</dbReference>
<sequence>MSLNKTIIIDSSDDDESGGQTSNRPTIMEQWTNYMSEKIEKLNKQNQILKYGKQIESDLFKGLAISINGRTIPTFIELKEMFIKNGGEFHNYFINGKTTCIVATSITANKLKNLSGNEYYVHPNWVVDSIKKRQLKDFKDYLIIKSQRSNVIDARDPNFIENYYGKSRLHLISTISQEANQWLKIQQANEYKHHFCYRHKLEKISNDIVYTGRRNVISHIDMDCFFVSVGLINHPELKGKPVVVTHSRSEDNKCGGYAEVASCSYEARKYGLSNGMIVKDAIKICPDLVKIPYNFEEYRRVSRIFYETIAGFTLNMKSISCDEMYVDFSDLCESLKIVDVDELLRIVRNTVYEQTKVRCSIGCGENMLLARLATKKAKPNGQFVVENIKKFMSQVKVVDLPGIGTKVAQSLIKSLGPITTCGLLLKVEKEAFIKAIGKANGEKLYNYIRGIDDRNVLDISERKSVSCDINYGIRFVTKDEVTTFFKQLANELEKKLLLINKGSKRVILKLMIRDPDAPIEPSKYLGHGLCNTISRSTYSSQPITTSKSIFEMLIKCYNCIEPVVSDIRGIGAHLSNLSKNNLAVNHSIQNFFPSKVKKINEKDNNSCINIEEEVDFDDSTTSLDSLDSETTDSIIGNTENLEKSLSPTVLKKYENDIFSNDFINSTVSENKKKMLRRVFITYIKNGTIKKVKENFKVFENKSKNYSEWLPVVESLKKLCNNVSGQIYSGYIFD</sequence>
<dbReference type="Pfam" id="PF11799">
    <property type="entry name" value="IMS_C"/>
    <property type="match status" value="1"/>
</dbReference>
<dbReference type="AlphaFoldDB" id="A0A0K0EJ34"/>
<evidence type="ECO:0000256" key="11">
    <source>
        <dbReference type="ARBA" id="ARBA00023204"/>
    </source>
</evidence>
<dbReference type="Gene3D" id="3.40.50.10190">
    <property type="entry name" value="BRCT domain"/>
    <property type="match status" value="1"/>
</dbReference>
<evidence type="ECO:0000256" key="10">
    <source>
        <dbReference type="ARBA" id="ARBA00023125"/>
    </source>
</evidence>
<evidence type="ECO:0000259" key="15">
    <source>
        <dbReference type="PROSITE" id="PS50173"/>
    </source>
</evidence>
<evidence type="ECO:0000256" key="5">
    <source>
        <dbReference type="ARBA" id="ARBA00022679"/>
    </source>
</evidence>
<comment type="similarity">
    <text evidence="2">Belongs to the DNA polymerase type-Y family.</text>
</comment>
<dbReference type="Pfam" id="PF21999">
    <property type="entry name" value="IMS_HHH_1"/>
    <property type="match status" value="1"/>
</dbReference>
<feature type="region of interest" description="Disordered" evidence="13">
    <location>
        <begin position="1"/>
        <end position="26"/>
    </location>
</feature>
<keyword evidence="5" id="KW-0808">Transferase</keyword>
<evidence type="ECO:0000256" key="13">
    <source>
        <dbReference type="SAM" id="MobiDB-lite"/>
    </source>
</evidence>
<accession>A0A0K0EJ34</accession>
<evidence type="ECO:0000313" key="16">
    <source>
        <dbReference type="Proteomes" id="UP000035681"/>
    </source>
</evidence>
<dbReference type="WBParaSite" id="SSTP_0000948500.1">
    <property type="protein sequence ID" value="SSTP_0000948500.1"/>
    <property type="gene ID" value="SSTP_0000948500"/>
</dbReference>
<dbReference type="Gene3D" id="3.40.1170.60">
    <property type="match status" value="1"/>
</dbReference>
<dbReference type="InterPro" id="IPR043502">
    <property type="entry name" value="DNA/RNA_pol_sf"/>
</dbReference>
<evidence type="ECO:0000256" key="9">
    <source>
        <dbReference type="ARBA" id="ARBA00022842"/>
    </source>
</evidence>
<dbReference type="Gene3D" id="3.30.1490.100">
    <property type="entry name" value="DNA polymerase, Y-family, little finger domain"/>
    <property type="match status" value="1"/>
</dbReference>
<dbReference type="FunFam" id="3.30.1490.100:FF:000001">
    <property type="entry name" value="DNA repair protein REV1"/>
    <property type="match status" value="1"/>
</dbReference>
<dbReference type="SMART" id="SM00292">
    <property type="entry name" value="BRCT"/>
    <property type="match status" value="1"/>
</dbReference>
<dbReference type="GO" id="GO:0046872">
    <property type="term" value="F:metal ion binding"/>
    <property type="evidence" value="ECO:0007669"/>
    <property type="project" value="UniProtKB-KW"/>
</dbReference>
<keyword evidence="7" id="KW-0479">Metal-binding</keyword>
<dbReference type="SUPFAM" id="SSF100879">
    <property type="entry name" value="Lesion bypass DNA polymerase (Y-family), little finger domain"/>
    <property type="match status" value="1"/>
</dbReference>
<keyword evidence="10" id="KW-0238">DNA-binding</keyword>
<dbReference type="InterPro" id="IPR001357">
    <property type="entry name" value="BRCT_dom"/>
</dbReference>
<dbReference type="GO" id="GO:0017125">
    <property type="term" value="F:deoxycytidyl transferase activity"/>
    <property type="evidence" value="ECO:0007669"/>
    <property type="project" value="TreeGrafter"/>
</dbReference>
<feature type="domain" description="BRCT" evidence="14">
    <location>
        <begin position="55"/>
        <end position="143"/>
    </location>
</feature>
<dbReference type="InterPro" id="IPR036420">
    <property type="entry name" value="BRCT_dom_sf"/>
</dbReference>
<dbReference type="WBParaSite" id="TCONS_00008042.p1">
    <property type="protein sequence ID" value="TCONS_00008042.p1"/>
    <property type="gene ID" value="XLOC_006039"/>
</dbReference>
<dbReference type="Gene3D" id="6.10.250.1490">
    <property type="match status" value="1"/>
</dbReference>
<dbReference type="PROSITE" id="PS50172">
    <property type="entry name" value="BRCT"/>
    <property type="match status" value="1"/>
</dbReference>
<dbReference type="Gene3D" id="3.30.70.270">
    <property type="match status" value="1"/>
</dbReference>
<keyword evidence="11" id="KW-0234">DNA repair</keyword>
<keyword evidence="9" id="KW-0460">Magnesium</keyword>
<keyword evidence="12" id="KW-0539">Nucleus</keyword>
<dbReference type="Proteomes" id="UP000035681">
    <property type="component" value="Unplaced"/>
</dbReference>
<dbReference type="SUPFAM" id="SSF56672">
    <property type="entry name" value="DNA/RNA polymerases"/>
    <property type="match status" value="1"/>
</dbReference>
<dbReference type="SUPFAM" id="SSF52113">
    <property type="entry name" value="BRCT domain"/>
    <property type="match status" value="1"/>
</dbReference>
<dbReference type="InterPro" id="IPR036775">
    <property type="entry name" value="DNA_pol_Y-fam_lit_finger_sf"/>
</dbReference>
<keyword evidence="4" id="KW-0237">DNA synthesis</keyword>
<name>A0A0K0EJ34_STRER</name>
<dbReference type="Pfam" id="PF16589">
    <property type="entry name" value="BRCT_2"/>
    <property type="match status" value="1"/>
</dbReference>
<evidence type="ECO:0000256" key="12">
    <source>
        <dbReference type="ARBA" id="ARBA00023242"/>
    </source>
</evidence>
<dbReference type="PANTHER" id="PTHR45990">
    <property type="entry name" value="DNA REPAIR PROTEIN REV1"/>
    <property type="match status" value="1"/>
</dbReference>
<organism evidence="17">
    <name type="scientific">Strongyloides stercoralis</name>
    <name type="common">Threadworm</name>
    <dbReference type="NCBI Taxonomy" id="6248"/>
    <lineage>
        <taxon>Eukaryota</taxon>
        <taxon>Metazoa</taxon>
        <taxon>Ecdysozoa</taxon>
        <taxon>Nematoda</taxon>
        <taxon>Chromadorea</taxon>
        <taxon>Rhabditida</taxon>
        <taxon>Tylenchina</taxon>
        <taxon>Panagrolaimomorpha</taxon>
        <taxon>Strongyloidoidea</taxon>
        <taxon>Strongyloididae</taxon>
        <taxon>Strongyloides</taxon>
    </lineage>
</organism>
<dbReference type="InterPro" id="IPR017961">
    <property type="entry name" value="DNA_pol_Y-fam_little_finger"/>
</dbReference>
<keyword evidence="6" id="KW-0548">Nucleotidyltransferase</keyword>
<dbReference type="Gene3D" id="1.10.150.20">
    <property type="entry name" value="5' to 3' exonuclease, C-terminal subdomain"/>
    <property type="match status" value="1"/>
</dbReference>
<evidence type="ECO:0000256" key="1">
    <source>
        <dbReference type="ARBA" id="ARBA00004123"/>
    </source>
</evidence>
<dbReference type="InterPro" id="IPR053848">
    <property type="entry name" value="IMS_HHH_1"/>
</dbReference>
<reference evidence="17" key="1">
    <citation type="submission" date="2015-08" db="UniProtKB">
        <authorList>
            <consortium name="WormBaseParasite"/>
        </authorList>
    </citation>
    <scope>IDENTIFICATION</scope>
</reference>
<dbReference type="GO" id="GO:0042276">
    <property type="term" value="P:error-prone translesion synthesis"/>
    <property type="evidence" value="ECO:0007669"/>
    <property type="project" value="TreeGrafter"/>
</dbReference>
<dbReference type="GO" id="GO:0005634">
    <property type="term" value="C:nucleus"/>
    <property type="evidence" value="ECO:0007669"/>
    <property type="project" value="UniProtKB-SubCell"/>
</dbReference>
<keyword evidence="8" id="KW-0227">DNA damage</keyword>
<evidence type="ECO:0000256" key="6">
    <source>
        <dbReference type="ARBA" id="ARBA00022695"/>
    </source>
</evidence>
<keyword evidence="16" id="KW-1185">Reference proteome</keyword>
<dbReference type="GO" id="GO:0003684">
    <property type="term" value="F:damaged DNA binding"/>
    <property type="evidence" value="ECO:0007669"/>
    <property type="project" value="InterPro"/>
</dbReference>
<dbReference type="InterPro" id="IPR001126">
    <property type="entry name" value="UmuC"/>
</dbReference>
<dbReference type="Pfam" id="PF00817">
    <property type="entry name" value="IMS"/>
    <property type="match status" value="1"/>
</dbReference>
<dbReference type="GO" id="GO:0003887">
    <property type="term" value="F:DNA-directed DNA polymerase activity"/>
    <property type="evidence" value="ECO:0007669"/>
    <property type="project" value="InterPro"/>
</dbReference>
<evidence type="ECO:0000313" key="17">
    <source>
        <dbReference type="WBParaSite" id="SSTP_0000948500.1"/>
    </source>
</evidence>
<dbReference type="GO" id="GO:0070987">
    <property type="term" value="P:error-free translesion synthesis"/>
    <property type="evidence" value="ECO:0007669"/>
    <property type="project" value="TreeGrafter"/>
</dbReference>
<dbReference type="STRING" id="6248.A0A0K0EJ34"/>
<evidence type="ECO:0000256" key="4">
    <source>
        <dbReference type="ARBA" id="ARBA00022634"/>
    </source>
</evidence>
<evidence type="ECO:0000256" key="2">
    <source>
        <dbReference type="ARBA" id="ARBA00010945"/>
    </source>
</evidence>
<proteinExistence type="inferred from homology"/>
<dbReference type="PANTHER" id="PTHR45990:SF1">
    <property type="entry name" value="DNA REPAIR PROTEIN REV1"/>
    <property type="match status" value="1"/>
</dbReference>
<comment type="subcellular location">
    <subcellularLocation>
        <location evidence="1">Nucleus</location>
    </subcellularLocation>
</comment>
<feature type="domain" description="UmuC" evidence="15">
    <location>
        <begin position="217"/>
        <end position="404"/>
    </location>
</feature>
<evidence type="ECO:0000256" key="3">
    <source>
        <dbReference type="ARBA" id="ARBA00020399"/>
    </source>
</evidence>
<protein>
    <recommendedName>
        <fullName evidence="3">DNA repair protein REV1</fullName>
    </recommendedName>
</protein>
<evidence type="ECO:0000256" key="7">
    <source>
        <dbReference type="ARBA" id="ARBA00022723"/>
    </source>
</evidence>